<dbReference type="EMBL" id="SOEY01000031">
    <property type="protein sequence ID" value="TFB69114.1"/>
    <property type="molecule type" value="Genomic_DNA"/>
</dbReference>
<protein>
    <recommendedName>
        <fullName evidence="8">Apolipoprotein N-acyltransferase</fullName>
        <shortName evidence="8">ALP N-acyltransferase</shortName>
        <ecNumber evidence="8">2.3.1.269</ecNumber>
    </recommendedName>
</protein>
<feature type="domain" description="CN hydrolase" evidence="9">
    <location>
        <begin position="223"/>
        <end position="468"/>
    </location>
</feature>
<proteinExistence type="inferred from homology"/>
<dbReference type="GO" id="GO:0042158">
    <property type="term" value="P:lipoprotein biosynthetic process"/>
    <property type="evidence" value="ECO:0007669"/>
    <property type="project" value="UniProtKB-UniRule"/>
</dbReference>
<dbReference type="OrthoDB" id="9804277at2"/>
<dbReference type="Pfam" id="PF00795">
    <property type="entry name" value="CN_hydrolase"/>
    <property type="match status" value="1"/>
</dbReference>
<comment type="function">
    <text evidence="8">Catalyzes the phospholipid dependent N-acylation of the N-terminal cysteine of apolipoprotein, the last step in lipoprotein maturation.</text>
</comment>
<keyword evidence="10" id="KW-0449">Lipoprotein</keyword>
<accession>A0A4R8US71</accession>
<dbReference type="InterPro" id="IPR003010">
    <property type="entry name" value="C-N_Hydrolase"/>
</dbReference>
<comment type="pathway">
    <text evidence="8">Protein modification; lipoprotein biosynthesis (N-acyl transfer).</text>
</comment>
<evidence type="ECO:0000256" key="7">
    <source>
        <dbReference type="ARBA" id="ARBA00023315"/>
    </source>
</evidence>
<comment type="similarity">
    <text evidence="8">Belongs to the CN hydrolase family. Apolipoprotein N-acyltransferase subfamily.</text>
</comment>
<dbReference type="SUPFAM" id="SSF56317">
    <property type="entry name" value="Carbon-nitrogen hydrolase"/>
    <property type="match status" value="1"/>
</dbReference>
<dbReference type="PANTHER" id="PTHR38686">
    <property type="entry name" value="APOLIPOPROTEIN N-ACYLTRANSFERASE"/>
    <property type="match status" value="1"/>
</dbReference>
<evidence type="ECO:0000313" key="11">
    <source>
        <dbReference type="Proteomes" id="UP000298173"/>
    </source>
</evidence>
<feature type="transmembrane region" description="Helical" evidence="8">
    <location>
        <begin position="477"/>
        <end position="499"/>
    </location>
</feature>
<reference evidence="10 11" key="1">
    <citation type="submission" date="2019-03" db="EMBL/GenBank/DDBJ databases">
        <title>Genomics of glacier-inhabiting Cryobacterium strains.</title>
        <authorList>
            <person name="Liu Q."/>
            <person name="Xin Y.-H."/>
        </authorList>
    </citation>
    <scope>NUCLEOTIDE SEQUENCE [LARGE SCALE GENOMIC DNA]</scope>
    <source>
        <strain evidence="10 11">HLT2-23</strain>
    </source>
</reference>
<keyword evidence="7 8" id="KW-0012">Acyltransferase</keyword>
<evidence type="ECO:0000256" key="3">
    <source>
        <dbReference type="ARBA" id="ARBA00022679"/>
    </source>
</evidence>
<evidence type="ECO:0000256" key="4">
    <source>
        <dbReference type="ARBA" id="ARBA00022692"/>
    </source>
</evidence>
<evidence type="ECO:0000256" key="2">
    <source>
        <dbReference type="ARBA" id="ARBA00022475"/>
    </source>
</evidence>
<feature type="transmembrane region" description="Helical" evidence="8">
    <location>
        <begin position="57"/>
        <end position="78"/>
    </location>
</feature>
<dbReference type="InterPro" id="IPR045378">
    <property type="entry name" value="LNT_N"/>
</dbReference>
<gene>
    <name evidence="8 10" type="primary">lnt</name>
    <name evidence="10" type="ORF">E3O06_16135</name>
</gene>
<keyword evidence="4 8" id="KW-0812">Transmembrane</keyword>
<dbReference type="Gene3D" id="3.60.110.10">
    <property type="entry name" value="Carbon-nitrogen hydrolase"/>
    <property type="match status" value="1"/>
</dbReference>
<evidence type="ECO:0000256" key="5">
    <source>
        <dbReference type="ARBA" id="ARBA00022989"/>
    </source>
</evidence>
<dbReference type="AlphaFoldDB" id="A0A4R8US71"/>
<dbReference type="UniPathway" id="UPA00666"/>
<dbReference type="Proteomes" id="UP000298173">
    <property type="component" value="Unassembled WGS sequence"/>
</dbReference>
<dbReference type="InterPro" id="IPR004563">
    <property type="entry name" value="Apolipo_AcylTrfase"/>
</dbReference>
<comment type="subcellular location">
    <subcellularLocation>
        <location evidence="1 8">Cell membrane</location>
        <topology evidence="1 8">Multi-pass membrane protein</topology>
    </subcellularLocation>
</comment>
<organism evidence="10 11">
    <name type="scientific">Cryobacterium glaciale</name>
    <dbReference type="NCBI Taxonomy" id="1259145"/>
    <lineage>
        <taxon>Bacteria</taxon>
        <taxon>Bacillati</taxon>
        <taxon>Actinomycetota</taxon>
        <taxon>Actinomycetes</taxon>
        <taxon>Micrococcales</taxon>
        <taxon>Microbacteriaceae</taxon>
        <taxon>Cryobacterium</taxon>
    </lineage>
</organism>
<keyword evidence="2 8" id="KW-1003">Cell membrane</keyword>
<dbReference type="Pfam" id="PF20154">
    <property type="entry name" value="LNT_N"/>
    <property type="match status" value="1"/>
</dbReference>
<comment type="catalytic activity">
    <reaction evidence="8">
        <text>N-terminal S-1,2-diacyl-sn-glyceryl-L-cysteinyl-[lipoprotein] + a glycerophospholipid = N-acyl-S-1,2-diacyl-sn-glyceryl-L-cysteinyl-[lipoprotein] + a 2-acyl-sn-glycero-3-phospholipid + H(+)</text>
        <dbReference type="Rhea" id="RHEA:48228"/>
        <dbReference type="Rhea" id="RHEA-COMP:14681"/>
        <dbReference type="Rhea" id="RHEA-COMP:14684"/>
        <dbReference type="ChEBI" id="CHEBI:15378"/>
        <dbReference type="ChEBI" id="CHEBI:136912"/>
        <dbReference type="ChEBI" id="CHEBI:140656"/>
        <dbReference type="ChEBI" id="CHEBI:140657"/>
        <dbReference type="ChEBI" id="CHEBI:140660"/>
        <dbReference type="EC" id="2.3.1.269"/>
    </reaction>
</comment>
<evidence type="ECO:0000313" key="10">
    <source>
        <dbReference type="EMBL" id="TFB69114.1"/>
    </source>
</evidence>
<sequence length="509" mass="54565">MAPSRTRLPLWLAAPVAALGGLLNALAFPGTGWWPLIFVGTPLILFSLIGRRVWGALGVGLLAGFSFWGTHILWLTIYLGPVPWLALAGLEAIFFALGCVLIAFAWRFTDRAFPGAWGRLALTPVIIAGLWTLREYLTSNWPYGGFSWGRLAFSQSESPFGQLAAWVGVSGLSFLIAWVSALVIQVTREPASRRRMLRSSAPIGLIALMLSIPAFPIVESGTMRVAAVQGNADAGLFAEYTPGQILDDHVAATEPLYGEDVDLVVWPENASDINPLANSRSAATLDQVTARMGAPLITGTITSDGSGIYNSLLLWKNGEGAVDQYDKIHPVPFAEYIPDRDFWYPLAPDLFSLIPRDYAIGTRDNVFDINGVAAGLAICFDIVDDNLIRQMIAGGANVILAPTNNADFGRTDESVQQLAIARLRAIETGRSVVNTSTVGTSAIIAPDGSTIDQLPTFTPGAMIQEVPLSTTKTPAMIAGQTIEFAASGLGLAGLILAALSTRRKRDRDR</sequence>
<dbReference type="PROSITE" id="PS50263">
    <property type="entry name" value="CN_HYDROLASE"/>
    <property type="match status" value="1"/>
</dbReference>
<keyword evidence="6 8" id="KW-0472">Membrane</keyword>
<feature type="transmembrane region" description="Helical" evidence="8">
    <location>
        <begin position="33"/>
        <end position="50"/>
    </location>
</feature>
<feature type="transmembrane region" description="Helical" evidence="8">
    <location>
        <begin position="196"/>
        <end position="215"/>
    </location>
</feature>
<dbReference type="InterPro" id="IPR036526">
    <property type="entry name" value="C-N_Hydrolase_sf"/>
</dbReference>
<dbReference type="GO" id="GO:0005886">
    <property type="term" value="C:plasma membrane"/>
    <property type="evidence" value="ECO:0007669"/>
    <property type="project" value="UniProtKB-SubCell"/>
</dbReference>
<dbReference type="NCBIfam" id="TIGR00546">
    <property type="entry name" value="lnt"/>
    <property type="match status" value="1"/>
</dbReference>
<evidence type="ECO:0000256" key="1">
    <source>
        <dbReference type="ARBA" id="ARBA00004651"/>
    </source>
</evidence>
<feature type="transmembrane region" description="Helical" evidence="8">
    <location>
        <begin position="116"/>
        <end position="133"/>
    </location>
</feature>
<evidence type="ECO:0000256" key="6">
    <source>
        <dbReference type="ARBA" id="ARBA00023136"/>
    </source>
</evidence>
<keyword evidence="11" id="KW-1185">Reference proteome</keyword>
<dbReference type="GO" id="GO:0016410">
    <property type="term" value="F:N-acyltransferase activity"/>
    <property type="evidence" value="ECO:0007669"/>
    <property type="project" value="UniProtKB-UniRule"/>
</dbReference>
<dbReference type="CDD" id="cd07571">
    <property type="entry name" value="ALP_N-acyl_transferase"/>
    <property type="match status" value="1"/>
</dbReference>
<feature type="transmembrane region" description="Helical" evidence="8">
    <location>
        <begin position="84"/>
        <end position="104"/>
    </location>
</feature>
<evidence type="ECO:0000256" key="8">
    <source>
        <dbReference type="HAMAP-Rule" id="MF_01148"/>
    </source>
</evidence>
<evidence type="ECO:0000259" key="9">
    <source>
        <dbReference type="PROSITE" id="PS50263"/>
    </source>
</evidence>
<keyword evidence="3 8" id="KW-0808">Transferase</keyword>
<name>A0A4R8US71_9MICO</name>
<feature type="transmembrane region" description="Helical" evidence="8">
    <location>
        <begin position="163"/>
        <end position="184"/>
    </location>
</feature>
<dbReference type="EC" id="2.3.1.269" evidence="8"/>
<dbReference type="PANTHER" id="PTHR38686:SF1">
    <property type="entry name" value="APOLIPOPROTEIN N-ACYLTRANSFERASE"/>
    <property type="match status" value="1"/>
</dbReference>
<dbReference type="HAMAP" id="MF_01148">
    <property type="entry name" value="Lnt"/>
    <property type="match status" value="1"/>
</dbReference>
<keyword evidence="5 8" id="KW-1133">Transmembrane helix</keyword>
<comment type="caution">
    <text evidence="10">The sequence shown here is derived from an EMBL/GenBank/DDBJ whole genome shotgun (WGS) entry which is preliminary data.</text>
</comment>